<evidence type="ECO:0000313" key="3">
    <source>
        <dbReference type="Proteomes" id="UP000309673"/>
    </source>
</evidence>
<dbReference type="InterPro" id="IPR016181">
    <property type="entry name" value="Acyl_CoA_acyltransferase"/>
</dbReference>
<dbReference type="Pfam" id="PF00583">
    <property type="entry name" value="Acetyltransf_1"/>
    <property type="match status" value="1"/>
</dbReference>
<comment type="caution">
    <text evidence="2">The sequence shown here is derived from an EMBL/GenBank/DDBJ whole genome shotgun (WGS) entry which is preliminary data.</text>
</comment>
<dbReference type="GO" id="GO:0016747">
    <property type="term" value="F:acyltransferase activity, transferring groups other than amino-acyl groups"/>
    <property type="evidence" value="ECO:0007669"/>
    <property type="project" value="InterPro"/>
</dbReference>
<keyword evidence="3" id="KW-1185">Reference proteome</keyword>
<proteinExistence type="predicted"/>
<feature type="domain" description="N-acetyltransferase" evidence="1">
    <location>
        <begin position="80"/>
        <end position="227"/>
    </location>
</feature>
<protein>
    <submittedName>
        <fullName evidence="2">GNAT family N-acetyltransferase</fullName>
    </submittedName>
</protein>
<dbReference type="InterPro" id="IPR000182">
    <property type="entry name" value="GNAT_dom"/>
</dbReference>
<organism evidence="2 3">
    <name type="scientific">Cohnella pontilimi</name>
    <dbReference type="NCBI Taxonomy" id="2564100"/>
    <lineage>
        <taxon>Bacteria</taxon>
        <taxon>Bacillati</taxon>
        <taxon>Bacillota</taxon>
        <taxon>Bacilli</taxon>
        <taxon>Bacillales</taxon>
        <taxon>Paenibacillaceae</taxon>
        <taxon>Cohnella</taxon>
    </lineage>
</organism>
<dbReference type="CDD" id="cd04301">
    <property type="entry name" value="NAT_SF"/>
    <property type="match status" value="1"/>
</dbReference>
<gene>
    <name evidence="2" type="ORF">E5161_07660</name>
</gene>
<dbReference type="EMBL" id="SUPK01000003">
    <property type="protein sequence ID" value="TJY42712.1"/>
    <property type="molecule type" value="Genomic_DNA"/>
</dbReference>
<dbReference type="Proteomes" id="UP000309673">
    <property type="component" value="Unassembled WGS sequence"/>
</dbReference>
<dbReference type="PROSITE" id="PS51186">
    <property type="entry name" value="GNAT"/>
    <property type="match status" value="1"/>
</dbReference>
<dbReference type="OrthoDB" id="9782266at2"/>
<dbReference type="SUPFAM" id="SSF55729">
    <property type="entry name" value="Acyl-CoA N-acyltransferases (Nat)"/>
    <property type="match status" value="1"/>
</dbReference>
<name>A0A4U0FH32_9BACL</name>
<keyword evidence="2" id="KW-0808">Transferase</keyword>
<sequence length="227" mass="25638">MNKLQASCASRTAGTEGLCQGNQAGSFISLYGNLPSASFNDGVEWEYHTYIETSFRSVKRQRPCCTRSRLMIFVKSSLELAAVELEIVNSDPFFNQVSKGKEKLELHEVEEDLRSDAEIGAERYLIQETDGRYVGTLGFLMRNPADGCTWLGLLQIRKSEQGKGYASRALEWVYEIMRERKVKSFRIGVIADNTPAHAFWKKQGFQPLQGGSSFEGRPVVIYEKVME</sequence>
<reference evidence="2 3" key="1">
    <citation type="submission" date="2019-04" db="EMBL/GenBank/DDBJ databases">
        <title>Cohnella sp. nov., isolated from soil.</title>
        <authorList>
            <person name="Kim W."/>
        </authorList>
    </citation>
    <scope>NUCLEOTIDE SEQUENCE [LARGE SCALE GENOMIC DNA]</scope>
    <source>
        <strain evidence="2 3">CAU 1483</strain>
    </source>
</reference>
<dbReference type="Gene3D" id="3.40.630.30">
    <property type="match status" value="1"/>
</dbReference>
<evidence type="ECO:0000313" key="2">
    <source>
        <dbReference type="EMBL" id="TJY42712.1"/>
    </source>
</evidence>
<dbReference type="AlphaFoldDB" id="A0A4U0FH32"/>
<evidence type="ECO:0000259" key="1">
    <source>
        <dbReference type="PROSITE" id="PS51186"/>
    </source>
</evidence>
<accession>A0A4U0FH32</accession>